<dbReference type="RefSeq" id="XP_067920289.1">
    <property type="nucleotide sequence ID" value="XM_068067735.1"/>
</dbReference>
<protein>
    <submittedName>
        <fullName evidence="1">Uncharacterized protein</fullName>
    </submittedName>
</protein>
<accession>A0A2C6KQD2</accession>
<sequence length="46" mass="5843">IRLLRRLRPRWVFLADPYTNRGRQRLVQALLSRWPIFFRMPQTKRY</sequence>
<dbReference type="GeneID" id="94430946"/>
<dbReference type="Proteomes" id="UP000221165">
    <property type="component" value="Unassembled WGS sequence"/>
</dbReference>
<comment type="caution">
    <text evidence="1">The sequence shown here is derived from an EMBL/GenBank/DDBJ whole genome shotgun (WGS) entry which is preliminary data.</text>
</comment>
<evidence type="ECO:0000313" key="2">
    <source>
        <dbReference type="Proteomes" id="UP000221165"/>
    </source>
</evidence>
<gene>
    <name evidence="1" type="ORF">CSUI_007590</name>
</gene>
<reference evidence="1 2" key="1">
    <citation type="journal article" date="2017" name="Int. J. Parasitol.">
        <title>The genome of the protozoan parasite Cystoisospora suis and a reverse vaccinology approach to identify vaccine candidates.</title>
        <authorList>
            <person name="Palmieri N."/>
            <person name="Shrestha A."/>
            <person name="Ruttkowski B."/>
            <person name="Beck T."/>
            <person name="Vogl C."/>
            <person name="Tomley F."/>
            <person name="Blake D.P."/>
            <person name="Joachim A."/>
        </authorList>
    </citation>
    <scope>NUCLEOTIDE SEQUENCE [LARGE SCALE GENOMIC DNA]</scope>
    <source>
        <strain evidence="1 2">Wien I</strain>
    </source>
</reference>
<dbReference type="VEuPathDB" id="ToxoDB:CSUI_007590"/>
<organism evidence="1 2">
    <name type="scientific">Cystoisospora suis</name>
    <dbReference type="NCBI Taxonomy" id="483139"/>
    <lineage>
        <taxon>Eukaryota</taxon>
        <taxon>Sar</taxon>
        <taxon>Alveolata</taxon>
        <taxon>Apicomplexa</taxon>
        <taxon>Conoidasida</taxon>
        <taxon>Coccidia</taxon>
        <taxon>Eucoccidiorida</taxon>
        <taxon>Eimeriorina</taxon>
        <taxon>Sarcocystidae</taxon>
        <taxon>Cystoisospora</taxon>
    </lineage>
</organism>
<evidence type="ECO:0000313" key="1">
    <source>
        <dbReference type="EMBL" id="PHJ18583.1"/>
    </source>
</evidence>
<keyword evidence="2" id="KW-1185">Reference proteome</keyword>
<feature type="non-terminal residue" evidence="1">
    <location>
        <position position="1"/>
    </location>
</feature>
<dbReference type="AlphaFoldDB" id="A0A2C6KQD2"/>
<dbReference type="EMBL" id="MIGC01004045">
    <property type="protein sequence ID" value="PHJ18583.1"/>
    <property type="molecule type" value="Genomic_DNA"/>
</dbReference>
<name>A0A2C6KQD2_9APIC</name>
<proteinExistence type="predicted"/>